<dbReference type="EMBL" id="JARBDR010000589">
    <property type="protein sequence ID" value="KAJ8311081.1"/>
    <property type="molecule type" value="Genomic_DNA"/>
</dbReference>
<protein>
    <recommendedName>
        <fullName evidence="2">non-specific serine/threonine protein kinase</fullName>
        <ecNumber evidence="2">2.7.11.1</ecNumber>
    </recommendedName>
</protein>
<feature type="compositionally biased region" description="Basic and acidic residues" evidence="8">
    <location>
        <begin position="25"/>
        <end position="35"/>
    </location>
</feature>
<dbReference type="InterPro" id="IPR011009">
    <property type="entry name" value="Kinase-like_dom_sf"/>
</dbReference>
<evidence type="ECO:0000256" key="2">
    <source>
        <dbReference type="ARBA" id="ARBA00012513"/>
    </source>
</evidence>
<dbReference type="Pfam" id="PF00069">
    <property type="entry name" value="Pkinase"/>
    <property type="match status" value="1"/>
</dbReference>
<evidence type="ECO:0000256" key="5">
    <source>
        <dbReference type="ARBA" id="ARBA00047899"/>
    </source>
</evidence>
<evidence type="ECO:0000313" key="12">
    <source>
        <dbReference type="Proteomes" id="UP001217089"/>
    </source>
</evidence>
<comment type="catalytic activity">
    <reaction evidence="5">
        <text>L-threonyl-[protein] + ATP = O-phospho-L-threonyl-[protein] + ADP + H(+)</text>
        <dbReference type="Rhea" id="RHEA:46608"/>
        <dbReference type="Rhea" id="RHEA-COMP:11060"/>
        <dbReference type="Rhea" id="RHEA-COMP:11605"/>
        <dbReference type="ChEBI" id="CHEBI:15378"/>
        <dbReference type="ChEBI" id="CHEBI:30013"/>
        <dbReference type="ChEBI" id="CHEBI:30616"/>
        <dbReference type="ChEBI" id="CHEBI:61977"/>
        <dbReference type="ChEBI" id="CHEBI:456216"/>
        <dbReference type="EC" id="2.7.11.1"/>
    </reaction>
</comment>
<dbReference type="Pfam" id="PF03607">
    <property type="entry name" value="DCX"/>
    <property type="match status" value="1"/>
</dbReference>
<feature type="domain" description="Protein kinase" evidence="9">
    <location>
        <begin position="455"/>
        <end position="703"/>
    </location>
</feature>
<dbReference type="InterPro" id="IPR036572">
    <property type="entry name" value="Doublecortin_dom_sf"/>
</dbReference>
<dbReference type="PROSITE" id="PS50309">
    <property type="entry name" value="DC"/>
    <property type="match status" value="1"/>
</dbReference>
<feature type="compositionally biased region" description="Basic and acidic residues" evidence="8">
    <location>
        <begin position="263"/>
        <end position="287"/>
    </location>
</feature>
<evidence type="ECO:0000256" key="4">
    <source>
        <dbReference type="ARBA" id="ARBA00022840"/>
    </source>
</evidence>
<dbReference type="EC" id="2.7.11.1" evidence="2"/>
<dbReference type="Gene3D" id="3.10.20.230">
    <property type="entry name" value="Doublecortin domain"/>
    <property type="match status" value="1"/>
</dbReference>
<reference evidence="11 12" key="1">
    <citation type="submission" date="2022-12" db="EMBL/GenBank/DDBJ databases">
        <title>Chromosome-level genome of Tegillarca granosa.</title>
        <authorList>
            <person name="Kim J."/>
        </authorList>
    </citation>
    <scope>NUCLEOTIDE SEQUENCE [LARGE SCALE GENOMIC DNA]</scope>
    <source>
        <strain evidence="11">Teg-2019</strain>
        <tissue evidence="11">Adductor muscle</tissue>
    </source>
</reference>
<evidence type="ECO:0000259" key="10">
    <source>
        <dbReference type="PROSITE" id="PS50309"/>
    </source>
</evidence>
<dbReference type="SUPFAM" id="SSF56112">
    <property type="entry name" value="Protein kinase-like (PK-like)"/>
    <property type="match status" value="1"/>
</dbReference>
<feature type="compositionally biased region" description="Basic and acidic residues" evidence="8">
    <location>
        <begin position="321"/>
        <end position="425"/>
    </location>
</feature>
<feature type="compositionally biased region" description="Basic and acidic residues" evidence="8">
    <location>
        <begin position="221"/>
        <end position="231"/>
    </location>
</feature>
<organism evidence="11 12">
    <name type="scientific">Tegillarca granosa</name>
    <name type="common">Malaysian cockle</name>
    <name type="synonym">Anadara granosa</name>
    <dbReference type="NCBI Taxonomy" id="220873"/>
    <lineage>
        <taxon>Eukaryota</taxon>
        <taxon>Metazoa</taxon>
        <taxon>Spiralia</taxon>
        <taxon>Lophotrochozoa</taxon>
        <taxon>Mollusca</taxon>
        <taxon>Bivalvia</taxon>
        <taxon>Autobranchia</taxon>
        <taxon>Pteriomorphia</taxon>
        <taxon>Arcoida</taxon>
        <taxon>Arcoidea</taxon>
        <taxon>Arcidae</taxon>
        <taxon>Tegillarca</taxon>
    </lineage>
</organism>
<dbReference type="SUPFAM" id="SSF89837">
    <property type="entry name" value="Doublecortin (DC)"/>
    <property type="match status" value="1"/>
</dbReference>
<evidence type="ECO:0000256" key="3">
    <source>
        <dbReference type="ARBA" id="ARBA00022741"/>
    </source>
</evidence>
<dbReference type="InterPro" id="IPR017441">
    <property type="entry name" value="Protein_kinase_ATP_BS"/>
</dbReference>
<dbReference type="SMART" id="SM00220">
    <property type="entry name" value="S_TKc"/>
    <property type="match status" value="1"/>
</dbReference>
<dbReference type="PROSITE" id="PS50011">
    <property type="entry name" value="PROTEIN_KINASE_DOM"/>
    <property type="match status" value="1"/>
</dbReference>
<dbReference type="SMART" id="SM00537">
    <property type="entry name" value="DCX"/>
    <property type="match status" value="1"/>
</dbReference>
<comment type="catalytic activity">
    <reaction evidence="6">
        <text>L-seryl-[protein] + ATP = O-phospho-L-seryl-[protein] + ADP + H(+)</text>
        <dbReference type="Rhea" id="RHEA:17989"/>
        <dbReference type="Rhea" id="RHEA-COMP:9863"/>
        <dbReference type="Rhea" id="RHEA-COMP:11604"/>
        <dbReference type="ChEBI" id="CHEBI:15378"/>
        <dbReference type="ChEBI" id="CHEBI:29999"/>
        <dbReference type="ChEBI" id="CHEBI:30616"/>
        <dbReference type="ChEBI" id="CHEBI:83421"/>
        <dbReference type="ChEBI" id="CHEBI:456216"/>
        <dbReference type="EC" id="2.7.11.1"/>
    </reaction>
</comment>
<dbReference type="InterPro" id="IPR008271">
    <property type="entry name" value="Ser/Thr_kinase_AS"/>
</dbReference>
<dbReference type="Gene3D" id="1.10.510.10">
    <property type="entry name" value="Transferase(Phosphotransferase) domain 1"/>
    <property type="match status" value="1"/>
</dbReference>
<dbReference type="CDD" id="cd14095">
    <property type="entry name" value="STKc_DCKL"/>
    <property type="match status" value="1"/>
</dbReference>
<comment type="similarity">
    <text evidence="1">Belongs to the protein kinase superfamily. CAMK Ser/Thr protein kinase family. CaMK subfamily.</text>
</comment>
<evidence type="ECO:0000256" key="7">
    <source>
        <dbReference type="PROSITE-ProRule" id="PRU10141"/>
    </source>
</evidence>
<evidence type="ECO:0000313" key="11">
    <source>
        <dbReference type="EMBL" id="KAJ8311081.1"/>
    </source>
</evidence>
<keyword evidence="4 7" id="KW-0067">ATP-binding</keyword>
<dbReference type="PROSITE" id="PS00107">
    <property type="entry name" value="PROTEIN_KINASE_ATP"/>
    <property type="match status" value="1"/>
</dbReference>
<dbReference type="PROSITE" id="PS00108">
    <property type="entry name" value="PROTEIN_KINASE_ST"/>
    <property type="match status" value="1"/>
</dbReference>
<evidence type="ECO:0000256" key="8">
    <source>
        <dbReference type="SAM" id="MobiDB-lite"/>
    </source>
</evidence>
<accession>A0ABQ9F4F4</accession>
<feature type="compositionally biased region" description="Basic and acidic residues" evidence="8">
    <location>
        <begin position="294"/>
        <end position="308"/>
    </location>
</feature>
<name>A0ABQ9F4F4_TEGGR</name>
<dbReference type="PANTHER" id="PTHR24347">
    <property type="entry name" value="SERINE/THREONINE-PROTEIN KINASE"/>
    <property type="match status" value="1"/>
</dbReference>
<keyword evidence="3 7" id="KW-0547">Nucleotide-binding</keyword>
<proteinExistence type="inferred from homology"/>
<feature type="binding site" evidence="7">
    <location>
        <position position="484"/>
    </location>
    <ligand>
        <name>ATP</name>
        <dbReference type="ChEBI" id="CHEBI:30616"/>
    </ligand>
</feature>
<comment type="caution">
    <text evidence="11">The sequence shown here is derived from an EMBL/GenBank/DDBJ whole genome shotgun (WGS) entry which is preliminary data.</text>
</comment>
<evidence type="ECO:0000256" key="6">
    <source>
        <dbReference type="ARBA" id="ARBA00048679"/>
    </source>
</evidence>
<sequence>MTSKIVTLVNVLFPKTPDNDFQDCDTARPHNHDSEQDAGYPGAGYRGGRPMFGSNAFHPSRLLYGNNFSQRKFPGTFGTATRSTYLPHSDNASIKPKVITIVRNGIGNKPRVNVKLLLNRRSVQSFEQLMSDISEAFGPKYKNNKVKKLFTIRTREVQGVADFFREDDVFIAVGNETLTENDIQDIVEETCSDKPGYAKSVLKDLERQKRKRQAAAALALKDSEADKRDSGFGEGSDGSNRDNDDVIIYKGHGQEKSKRKHDYSKEYELSVRMDKERDKAANEEKDRIKKRQQKMIEAERRALDDERRKRGLIPMGVSNDPFKRMKEQKEREKEEARKRREEERRKREEEENFKQREKEREDRERAVQAARERQAAAEKAEREKADQEKMDKKKIETDSDDKSDKEKKNEANKENKNDQKNDKDQKSRKKSKIKVIRKSKLERQVSSDEYVLNKYDLGRTLGDGNFAIVRQAKLKSAPSEYALKVIDKPKLKGKEHMVENEIEIMKDCNHQNIVKLYEEYETSDKIYLVMELVKGGDLFDAITQSVKFGEVDSAHMVRDLCNALFYLHSRSIVHRDLKPENLLVHRNKDSTISLKLADFGLAMEVKELIYTVCGTPTYVAPEILSEIGYGLEVDMWAVGVICYILLCGFPPFRSPDRNQTELFEFIKAGEYEFLSAKDLIEHLLVVDKKKRYTAIDTLSHPWILRNGDMTNPPDKAKLEEMSRATRKELELQAKLNLESYQKVKEKRASQ</sequence>
<feature type="domain" description="Doublecortin" evidence="10">
    <location>
        <begin position="97"/>
        <end position="184"/>
    </location>
</feature>
<feature type="region of interest" description="Disordered" evidence="8">
    <location>
        <begin position="19"/>
        <end position="44"/>
    </location>
</feature>
<dbReference type="InterPro" id="IPR000719">
    <property type="entry name" value="Prot_kinase_dom"/>
</dbReference>
<dbReference type="InterPro" id="IPR003533">
    <property type="entry name" value="Doublecortin_dom"/>
</dbReference>
<keyword evidence="12" id="KW-1185">Reference proteome</keyword>
<feature type="region of interest" description="Disordered" evidence="8">
    <location>
        <begin position="216"/>
        <end position="438"/>
    </location>
</feature>
<dbReference type="Proteomes" id="UP001217089">
    <property type="component" value="Unassembled WGS sequence"/>
</dbReference>
<evidence type="ECO:0000259" key="9">
    <source>
        <dbReference type="PROSITE" id="PS50011"/>
    </source>
</evidence>
<gene>
    <name evidence="11" type="ORF">KUTeg_011367</name>
</gene>
<evidence type="ECO:0000256" key="1">
    <source>
        <dbReference type="ARBA" id="ARBA00005354"/>
    </source>
</evidence>
<feature type="compositionally biased region" description="Basic residues" evidence="8">
    <location>
        <begin position="426"/>
        <end position="438"/>
    </location>
</feature>